<gene>
    <name evidence="2" type="ORF">C8A01DRAFT_19796</name>
</gene>
<evidence type="ECO:0000256" key="1">
    <source>
        <dbReference type="ARBA" id="ARBA00038158"/>
    </source>
</evidence>
<dbReference type="PANTHER" id="PTHR43591:SF14">
    <property type="entry name" value="METHYLTRANSFERASE"/>
    <property type="match status" value="1"/>
</dbReference>
<evidence type="ECO:0000313" key="2">
    <source>
        <dbReference type="EMBL" id="KAK4033229.1"/>
    </source>
</evidence>
<dbReference type="AlphaFoldDB" id="A0AAN6P7K5"/>
<dbReference type="InterPro" id="IPR029063">
    <property type="entry name" value="SAM-dependent_MTases_sf"/>
</dbReference>
<comment type="similarity">
    <text evidence="1">Belongs to the methyltransferase superfamily. LaeA methyltransferase family.</text>
</comment>
<dbReference type="Pfam" id="PF13489">
    <property type="entry name" value="Methyltransf_23"/>
    <property type="match status" value="1"/>
</dbReference>
<dbReference type="PANTHER" id="PTHR43591">
    <property type="entry name" value="METHYLTRANSFERASE"/>
    <property type="match status" value="1"/>
</dbReference>
<dbReference type="GO" id="GO:0008168">
    <property type="term" value="F:methyltransferase activity"/>
    <property type="evidence" value="ECO:0007669"/>
    <property type="project" value="TreeGrafter"/>
</dbReference>
<evidence type="ECO:0008006" key="4">
    <source>
        <dbReference type="Google" id="ProtNLM"/>
    </source>
</evidence>
<dbReference type="Proteomes" id="UP001303115">
    <property type="component" value="Unassembled WGS sequence"/>
</dbReference>
<proteinExistence type="inferred from homology"/>
<dbReference type="Gene3D" id="3.40.50.150">
    <property type="entry name" value="Vaccinia Virus protein VP39"/>
    <property type="match status" value="1"/>
</dbReference>
<dbReference type="SUPFAM" id="SSF53335">
    <property type="entry name" value="S-adenosyl-L-methionine-dependent methyltransferases"/>
    <property type="match status" value="1"/>
</dbReference>
<evidence type="ECO:0000313" key="3">
    <source>
        <dbReference type="Proteomes" id="UP001303115"/>
    </source>
</evidence>
<dbReference type="EMBL" id="MU854544">
    <property type="protein sequence ID" value="KAK4033229.1"/>
    <property type="molecule type" value="Genomic_DNA"/>
</dbReference>
<accession>A0AAN6P7K5</accession>
<keyword evidence="3" id="KW-1185">Reference proteome</keyword>
<sequence length="341" mass="39246">MSSPSADRPLQDYPFTFESYLDDSVRIEPDSNGHDVYDTKSLSDSIAKSQEEFGRTYHSYRAGSYHFPNDPTENDRVEEQYEILKMVMDGRLHLSPFSRARPPQKVLDIATGTGSWAIEMGDKYPEAEIIGTDLSPIQPAFVPPNVRFFIEDSYVTRSQEYPAEFDLIHTRVTIGCWSDMKSEIIQRAFDHLKPGGWLECQEIPAMIGCDDGTMPDDYGWMRWARDFEVAARLANRQLDIGPHLKDWMHEVGFVDVQETVFKVPINGWPKEMGPKHVGMMWQRNLHEGVSGFSLGMFNRFLGKTVEEIELSLVDVRQSLFDRNVHAYHRLYVVWGRKPEIA</sequence>
<name>A0AAN6P7K5_9PEZI</name>
<reference evidence="3" key="1">
    <citation type="journal article" date="2023" name="Mol. Phylogenet. Evol.">
        <title>Genome-scale phylogeny and comparative genomics of the fungal order Sordariales.</title>
        <authorList>
            <person name="Hensen N."/>
            <person name="Bonometti L."/>
            <person name="Westerberg I."/>
            <person name="Brannstrom I.O."/>
            <person name="Guillou S."/>
            <person name="Cros-Aarteil S."/>
            <person name="Calhoun S."/>
            <person name="Haridas S."/>
            <person name="Kuo A."/>
            <person name="Mondo S."/>
            <person name="Pangilinan J."/>
            <person name="Riley R."/>
            <person name="LaButti K."/>
            <person name="Andreopoulos B."/>
            <person name="Lipzen A."/>
            <person name="Chen C."/>
            <person name="Yan M."/>
            <person name="Daum C."/>
            <person name="Ng V."/>
            <person name="Clum A."/>
            <person name="Steindorff A."/>
            <person name="Ohm R.A."/>
            <person name="Martin F."/>
            <person name="Silar P."/>
            <person name="Natvig D.O."/>
            <person name="Lalanne C."/>
            <person name="Gautier V."/>
            <person name="Ament-Velasquez S.L."/>
            <person name="Kruys A."/>
            <person name="Hutchinson M.I."/>
            <person name="Powell A.J."/>
            <person name="Barry K."/>
            <person name="Miller A.N."/>
            <person name="Grigoriev I.V."/>
            <person name="Debuchy R."/>
            <person name="Gladieux P."/>
            <person name="Hiltunen Thoren M."/>
            <person name="Johannesson H."/>
        </authorList>
    </citation>
    <scope>NUCLEOTIDE SEQUENCE [LARGE SCALE GENOMIC DNA]</scope>
    <source>
        <strain evidence="3">CBS 284.82</strain>
    </source>
</reference>
<protein>
    <recommendedName>
        <fullName evidence="4">Methyltransferase</fullName>
    </recommendedName>
</protein>
<dbReference type="CDD" id="cd02440">
    <property type="entry name" value="AdoMet_MTases"/>
    <property type="match status" value="1"/>
</dbReference>
<comment type="caution">
    <text evidence="2">The sequence shown here is derived from an EMBL/GenBank/DDBJ whole genome shotgun (WGS) entry which is preliminary data.</text>
</comment>
<organism evidence="2 3">
    <name type="scientific">Parachaetomium inaequale</name>
    <dbReference type="NCBI Taxonomy" id="2588326"/>
    <lineage>
        <taxon>Eukaryota</taxon>
        <taxon>Fungi</taxon>
        <taxon>Dikarya</taxon>
        <taxon>Ascomycota</taxon>
        <taxon>Pezizomycotina</taxon>
        <taxon>Sordariomycetes</taxon>
        <taxon>Sordariomycetidae</taxon>
        <taxon>Sordariales</taxon>
        <taxon>Chaetomiaceae</taxon>
        <taxon>Parachaetomium</taxon>
    </lineage>
</organism>